<keyword evidence="2" id="KW-0418">Kinase</keyword>
<feature type="compositionally biased region" description="Gly residues" evidence="1">
    <location>
        <begin position="184"/>
        <end position="196"/>
    </location>
</feature>
<dbReference type="InParanoid" id="A0A2R6PGZ2"/>
<dbReference type="PANTHER" id="PTHR33130">
    <property type="entry name" value="PUTATIVE (DUF1639)-RELATED"/>
    <property type="match status" value="1"/>
</dbReference>
<dbReference type="STRING" id="1590841.A0A2R6PGZ2"/>
<keyword evidence="2" id="KW-0808">Transferase</keyword>
<accession>A0A2R6PGZ2</accession>
<dbReference type="GO" id="GO:0016301">
    <property type="term" value="F:kinase activity"/>
    <property type="evidence" value="ECO:0007669"/>
    <property type="project" value="UniProtKB-KW"/>
</dbReference>
<reference evidence="2 3" key="1">
    <citation type="submission" date="2017-07" db="EMBL/GenBank/DDBJ databases">
        <title>An improved, manually edited Actinidia chinensis var. chinensis (kiwifruit) genome highlights the challenges associated with draft genomes and gene prediction in plants.</title>
        <authorList>
            <person name="Pilkington S."/>
            <person name="Crowhurst R."/>
            <person name="Hilario E."/>
            <person name="Nardozza S."/>
            <person name="Fraser L."/>
            <person name="Peng Y."/>
            <person name="Gunaseelan K."/>
            <person name="Simpson R."/>
            <person name="Tahir J."/>
            <person name="Deroles S."/>
            <person name="Templeton K."/>
            <person name="Luo Z."/>
            <person name="Davy M."/>
            <person name="Cheng C."/>
            <person name="Mcneilage M."/>
            <person name="Scaglione D."/>
            <person name="Liu Y."/>
            <person name="Zhang Q."/>
            <person name="Datson P."/>
            <person name="De Silva N."/>
            <person name="Gardiner S."/>
            <person name="Bassett H."/>
            <person name="Chagne D."/>
            <person name="Mccallum J."/>
            <person name="Dzierzon H."/>
            <person name="Deng C."/>
            <person name="Wang Y.-Y."/>
            <person name="Barron N."/>
            <person name="Manako K."/>
            <person name="Bowen J."/>
            <person name="Foster T."/>
            <person name="Erridge Z."/>
            <person name="Tiffin H."/>
            <person name="Waite C."/>
            <person name="Davies K."/>
            <person name="Grierson E."/>
            <person name="Laing W."/>
            <person name="Kirk R."/>
            <person name="Chen X."/>
            <person name="Wood M."/>
            <person name="Montefiori M."/>
            <person name="Brummell D."/>
            <person name="Schwinn K."/>
            <person name="Catanach A."/>
            <person name="Fullerton C."/>
            <person name="Li D."/>
            <person name="Meiyalaghan S."/>
            <person name="Nieuwenhuizen N."/>
            <person name="Read N."/>
            <person name="Prakash R."/>
            <person name="Hunter D."/>
            <person name="Zhang H."/>
            <person name="Mckenzie M."/>
            <person name="Knabel M."/>
            <person name="Harris A."/>
            <person name="Allan A."/>
            <person name="Chen A."/>
            <person name="Janssen B."/>
            <person name="Plunkett B."/>
            <person name="Dwamena C."/>
            <person name="Voogd C."/>
            <person name="Leif D."/>
            <person name="Lafferty D."/>
            <person name="Souleyre E."/>
            <person name="Varkonyi-Gasic E."/>
            <person name="Gambi F."/>
            <person name="Hanley J."/>
            <person name="Yao J.-L."/>
            <person name="Cheung J."/>
            <person name="David K."/>
            <person name="Warren B."/>
            <person name="Marsh K."/>
            <person name="Snowden K."/>
            <person name="Lin-Wang K."/>
            <person name="Brian L."/>
            <person name="Martinez-Sanchez M."/>
            <person name="Wang M."/>
            <person name="Ileperuma N."/>
            <person name="Macnee N."/>
            <person name="Campin R."/>
            <person name="Mcatee P."/>
            <person name="Drummond R."/>
            <person name="Espley R."/>
            <person name="Ireland H."/>
            <person name="Wu R."/>
            <person name="Atkinson R."/>
            <person name="Karunairetnam S."/>
            <person name="Bulley S."/>
            <person name="Chunkath S."/>
            <person name="Hanley Z."/>
            <person name="Storey R."/>
            <person name="Thrimawithana A."/>
            <person name="Thomson S."/>
            <person name="David C."/>
            <person name="Testolin R."/>
        </authorList>
    </citation>
    <scope>NUCLEOTIDE SEQUENCE [LARGE SCALE GENOMIC DNA]</scope>
    <source>
        <strain evidence="3">cv. Red5</strain>
        <tissue evidence="2">Young leaf</tissue>
    </source>
</reference>
<dbReference type="PANTHER" id="PTHR33130:SF43">
    <property type="entry name" value="OS01G0688600 PROTEIN"/>
    <property type="match status" value="1"/>
</dbReference>
<feature type="region of interest" description="Disordered" evidence="1">
    <location>
        <begin position="182"/>
        <end position="241"/>
    </location>
</feature>
<protein>
    <submittedName>
        <fullName evidence="2">Proline-rich receptor-like protein kinase</fullName>
    </submittedName>
</protein>
<feature type="non-terminal residue" evidence="2">
    <location>
        <position position="302"/>
    </location>
</feature>
<keyword evidence="2" id="KW-0675">Receptor</keyword>
<dbReference type="Proteomes" id="UP000241394">
    <property type="component" value="Chromosome LG25"/>
</dbReference>
<dbReference type="Pfam" id="PF07797">
    <property type="entry name" value="DUF1639"/>
    <property type="match status" value="1"/>
</dbReference>
<evidence type="ECO:0000313" key="2">
    <source>
        <dbReference type="EMBL" id="PSR91147.1"/>
    </source>
</evidence>
<dbReference type="OMA" id="MGHERSK"/>
<organism evidence="2 3">
    <name type="scientific">Actinidia chinensis var. chinensis</name>
    <name type="common">Chinese soft-hair kiwi</name>
    <dbReference type="NCBI Taxonomy" id="1590841"/>
    <lineage>
        <taxon>Eukaryota</taxon>
        <taxon>Viridiplantae</taxon>
        <taxon>Streptophyta</taxon>
        <taxon>Embryophyta</taxon>
        <taxon>Tracheophyta</taxon>
        <taxon>Spermatophyta</taxon>
        <taxon>Magnoliopsida</taxon>
        <taxon>eudicotyledons</taxon>
        <taxon>Gunneridae</taxon>
        <taxon>Pentapetalae</taxon>
        <taxon>asterids</taxon>
        <taxon>Ericales</taxon>
        <taxon>Actinidiaceae</taxon>
        <taxon>Actinidia</taxon>
    </lineage>
</organism>
<proteinExistence type="predicted"/>
<evidence type="ECO:0000256" key="1">
    <source>
        <dbReference type="SAM" id="MobiDB-lite"/>
    </source>
</evidence>
<gene>
    <name evidence="2" type="ORF">CEY00_Acc28489</name>
</gene>
<dbReference type="EMBL" id="NKQK01000025">
    <property type="protein sequence ID" value="PSR91147.1"/>
    <property type="molecule type" value="Genomic_DNA"/>
</dbReference>
<dbReference type="FunCoup" id="A0A2R6PGZ2">
    <property type="interactions" value="25"/>
</dbReference>
<feature type="region of interest" description="Disordered" evidence="1">
    <location>
        <begin position="1"/>
        <end position="32"/>
    </location>
</feature>
<evidence type="ECO:0000313" key="3">
    <source>
        <dbReference type="Proteomes" id="UP000241394"/>
    </source>
</evidence>
<feature type="compositionally biased region" description="Basic and acidic residues" evidence="1">
    <location>
        <begin position="1"/>
        <end position="15"/>
    </location>
</feature>
<name>A0A2R6PGZ2_ACTCC</name>
<dbReference type="AlphaFoldDB" id="A0A2R6PGZ2"/>
<comment type="caution">
    <text evidence="2">The sequence shown here is derived from an EMBL/GenBank/DDBJ whole genome shotgun (WGS) entry which is preliminary data.</text>
</comment>
<dbReference type="InterPro" id="IPR012438">
    <property type="entry name" value="DUF1639"/>
</dbReference>
<keyword evidence="3" id="KW-1185">Reference proteome</keyword>
<reference evidence="3" key="2">
    <citation type="journal article" date="2018" name="BMC Genomics">
        <title>A manually annotated Actinidia chinensis var. chinensis (kiwifruit) genome highlights the challenges associated with draft genomes and gene prediction in plants.</title>
        <authorList>
            <person name="Pilkington S.M."/>
            <person name="Crowhurst R."/>
            <person name="Hilario E."/>
            <person name="Nardozza S."/>
            <person name="Fraser L."/>
            <person name="Peng Y."/>
            <person name="Gunaseelan K."/>
            <person name="Simpson R."/>
            <person name="Tahir J."/>
            <person name="Deroles S.C."/>
            <person name="Templeton K."/>
            <person name="Luo Z."/>
            <person name="Davy M."/>
            <person name="Cheng C."/>
            <person name="McNeilage M."/>
            <person name="Scaglione D."/>
            <person name="Liu Y."/>
            <person name="Zhang Q."/>
            <person name="Datson P."/>
            <person name="De Silva N."/>
            <person name="Gardiner S.E."/>
            <person name="Bassett H."/>
            <person name="Chagne D."/>
            <person name="McCallum J."/>
            <person name="Dzierzon H."/>
            <person name="Deng C."/>
            <person name="Wang Y.Y."/>
            <person name="Barron L."/>
            <person name="Manako K."/>
            <person name="Bowen J."/>
            <person name="Foster T.M."/>
            <person name="Erridge Z.A."/>
            <person name="Tiffin H."/>
            <person name="Waite C.N."/>
            <person name="Davies K.M."/>
            <person name="Grierson E.P."/>
            <person name="Laing W.A."/>
            <person name="Kirk R."/>
            <person name="Chen X."/>
            <person name="Wood M."/>
            <person name="Montefiori M."/>
            <person name="Brummell D.A."/>
            <person name="Schwinn K.E."/>
            <person name="Catanach A."/>
            <person name="Fullerton C."/>
            <person name="Li D."/>
            <person name="Meiyalaghan S."/>
            <person name="Nieuwenhuizen N."/>
            <person name="Read N."/>
            <person name="Prakash R."/>
            <person name="Hunter D."/>
            <person name="Zhang H."/>
            <person name="McKenzie M."/>
            <person name="Knabel M."/>
            <person name="Harris A."/>
            <person name="Allan A.C."/>
            <person name="Gleave A."/>
            <person name="Chen A."/>
            <person name="Janssen B.J."/>
            <person name="Plunkett B."/>
            <person name="Ampomah-Dwamena C."/>
            <person name="Voogd C."/>
            <person name="Leif D."/>
            <person name="Lafferty D."/>
            <person name="Souleyre E.J.F."/>
            <person name="Varkonyi-Gasic E."/>
            <person name="Gambi F."/>
            <person name="Hanley J."/>
            <person name="Yao J.L."/>
            <person name="Cheung J."/>
            <person name="David K.M."/>
            <person name="Warren B."/>
            <person name="Marsh K."/>
            <person name="Snowden K.C."/>
            <person name="Lin-Wang K."/>
            <person name="Brian L."/>
            <person name="Martinez-Sanchez M."/>
            <person name="Wang M."/>
            <person name="Ileperuma N."/>
            <person name="Macnee N."/>
            <person name="Campin R."/>
            <person name="McAtee P."/>
            <person name="Drummond R.S.M."/>
            <person name="Espley R.V."/>
            <person name="Ireland H.S."/>
            <person name="Wu R."/>
            <person name="Atkinson R.G."/>
            <person name="Karunairetnam S."/>
            <person name="Bulley S."/>
            <person name="Chunkath S."/>
            <person name="Hanley Z."/>
            <person name="Storey R."/>
            <person name="Thrimawithana A.H."/>
            <person name="Thomson S."/>
            <person name="David C."/>
            <person name="Testolin R."/>
            <person name="Huang H."/>
            <person name="Hellens R.P."/>
            <person name="Schaffer R.J."/>
        </authorList>
    </citation>
    <scope>NUCLEOTIDE SEQUENCE [LARGE SCALE GENOMIC DNA]</scope>
    <source>
        <strain evidence="3">cv. Red5</strain>
    </source>
</reference>
<sequence length="302" mass="33648">MVMSGKGREEREAEKLMAMGPERSKPLHNFKMPDLRWGNQRFLRCIKVNPDGEALSAAAGDRWFSALGVEKGSIVRRRKPEQERRRWSERKESFEKSPAPSALAGGFCLKSKADSEGDDGIEAVRAKLMFDLQAAADKMKDAILRERMEEENSPRPPPLTAEAEAETDRPWNLRTRRAVCKAPNGGGSGGAGGTVNGGVLKVDGRKPNFSPLRTESKSPRFGGDVADVPTGKKRERSKFSVSLSRREIEMDFTELTGHRPPRRPKKRPKIVQKQLDSLFPGLWLTEITPDIYKVPDAPETGK</sequence>
<feature type="region of interest" description="Disordered" evidence="1">
    <location>
        <begin position="78"/>
        <end position="101"/>
    </location>
</feature>
<feature type="region of interest" description="Disordered" evidence="1">
    <location>
        <begin position="147"/>
        <end position="168"/>
    </location>
</feature>
<feature type="compositionally biased region" description="Basic and acidic residues" evidence="1">
    <location>
        <begin position="80"/>
        <end position="95"/>
    </location>
</feature>
<dbReference type="OrthoDB" id="769821at2759"/>
<dbReference type="Gramene" id="PSR91147">
    <property type="protein sequence ID" value="PSR91147"/>
    <property type="gene ID" value="CEY00_Acc28489"/>
</dbReference>